<accession>C6LJA4</accession>
<evidence type="ECO:0000256" key="4">
    <source>
        <dbReference type="ARBA" id="ARBA00022553"/>
    </source>
</evidence>
<keyword evidence="3" id="KW-0963">Cytoplasm</keyword>
<dbReference type="eggNOG" id="COG2207">
    <property type="taxonomic scope" value="Bacteria"/>
</dbReference>
<gene>
    <name evidence="14" type="ORF">BRYFOR_08739</name>
</gene>
<dbReference type="InterPro" id="IPR001789">
    <property type="entry name" value="Sig_transdc_resp-reg_receiver"/>
</dbReference>
<comment type="caution">
    <text evidence="14">The sequence shown here is derived from an EMBL/GenBank/DDBJ whole genome shotgun (WGS) entry which is preliminary data.</text>
</comment>
<evidence type="ECO:0000259" key="13">
    <source>
        <dbReference type="PROSITE" id="PS50110"/>
    </source>
</evidence>
<dbReference type="AlphaFoldDB" id="C6LJA4"/>
<keyword evidence="8" id="KW-0804">Transcription</keyword>
<evidence type="ECO:0000256" key="2">
    <source>
        <dbReference type="ARBA" id="ARBA00018672"/>
    </source>
</evidence>
<dbReference type="EMBL" id="ACCL02000020">
    <property type="protein sequence ID" value="EET59218.1"/>
    <property type="molecule type" value="Genomic_DNA"/>
</dbReference>
<reference evidence="14" key="1">
    <citation type="submission" date="2009-07" db="EMBL/GenBank/DDBJ databases">
        <authorList>
            <person name="Weinstock G."/>
            <person name="Sodergren E."/>
            <person name="Clifton S."/>
            <person name="Fulton L."/>
            <person name="Fulton B."/>
            <person name="Courtney L."/>
            <person name="Fronick C."/>
            <person name="Harrison M."/>
            <person name="Strong C."/>
            <person name="Farmer C."/>
            <person name="Delahaunty K."/>
            <person name="Markovic C."/>
            <person name="Hall O."/>
            <person name="Minx P."/>
            <person name="Tomlinson C."/>
            <person name="Mitreva M."/>
            <person name="Nelson J."/>
            <person name="Hou S."/>
            <person name="Wollam A."/>
            <person name="Pepin K.H."/>
            <person name="Johnson M."/>
            <person name="Bhonagiri V."/>
            <person name="Nash W.E."/>
            <person name="Warren W."/>
            <person name="Chinwalla A."/>
            <person name="Mardis E.R."/>
            <person name="Wilson R.K."/>
        </authorList>
    </citation>
    <scope>NUCLEOTIDE SEQUENCE [LARGE SCALE GENOMIC DNA]</scope>
    <source>
        <strain evidence="14">DSM 14469</strain>
    </source>
</reference>
<dbReference type="PROSITE" id="PS50110">
    <property type="entry name" value="RESPONSE_REGULATORY"/>
    <property type="match status" value="1"/>
</dbReference>
<dbReference type="PANTHER" id="PTHR42713:SF3">
    <property type="entry name" value="TRANSCRIPTIONAL REGULATORY PROTEIN HPTR"/>
    <property type="match status" value="1"/>
</dbReference>
<keyword evidence="11" id="KW-0175">Coiled coil</keyword>
<dbReference type="CDD" id="cd17536">
    <property type="entry name" value="REC_YesN-like"/>
    <property type="match status" value="1"/>
</dbReference>
<evidence type="ECO:0000259" key="12">
    <source>
        <dbReference type="PROSITE" id="PS01124"/>
    </source>
</evidence>
<evidence type="ECO:0000256" key="5">
    <source>
        <dbReference type="ARBA" id="ARBA00023012"/>
    </source>
</evidence>
<dbReference type="InterPro" id="IPR018060">
    <property type="entry name" value="HTH_AraC"/>
</dbReference>
<evidence type="ECO:0000256" key="7">
    <source>
        <dbReference type="ARBA" id="ARBA00023125"/>
    </source>
</evidence>
<dbReference type="Gene3D" id="1.10.10.60">
    <property type="entry name" value="Homeodomain-like"/>
    <property type="match status" value="2"/>
</dbReference>
<evidence type="ECO:0000256" key="1">
    <source>
        <dbReference type="ARBA" id="ARBA00004496"/>
    </source>
</evidence>
<evidence type="ECO:0000256" key="6">
    <source>
        <dbReference type="ARBA" id="ARBA00023015"/>
    </source>
</evidence>
<dbReference type="PROSITE" id="PS01124">
    <property type="entry name" value="HTH_ARAC_FAMILY_2"/>
    <property type="match status" value="1"/>
</dbReference>
<dbReference type="GO" id="GO:0043565">
    <property type="term" value="F:sequence-specific DNA binding"/>
    <property type="evidence" value="ECO:0007669"/>
    <property type="project" value="InterPro"/>
</dbReference>
<dbReference type="GO" id="GO:0005737">
    <property type="term" value="C:cytoplasm"/>
    <property type="evidence" value="ECO:0007669"/>
    <property type="project" value="UniProtKB-SubCell"/>
</dbReference>
<keyword evidence="7" id="KW-0238">DNA-binding</keyword>
<dbReference type="SMART" id="SM00448">
    <property type="entry name" value="REC"/>
    <property type="match status" value="1"/>
</dbReference>
<evidence type="ECO:0000256" key="10">
    <source>
        <dbReference type="PROSITE-ProRule" id="PRU00169"/>
    </source>
</evidence>
<evidence type="ECO:0000256" key="3">
    <source>
        <dbReference type="ARBA" id="ARBA00022490"/>
    </source>
</evidence>
<name>C6LJA4_9FIRM</name>
<evidence type="ECO:0000313" key="14">
    <source>
        <dbReference type="EMBL" id="EET59218.1"/>
    </source>
</evidence>
<dbReference type="GO" id="GO:0000160">
    <property type="term" value="P:phosphorelay signal transduction system"/>
    <property type="evidence" value="ECO:0007669"/>
    <property type="project" value="UniProtKB-KW"/>
</dbReference>
<feature type="domain" description="Response regulatory" evidence="13">
    <location>
        <begin position="3"/>
        <end position="120"/>
    </location>
</feature>
<dbReference type="InterPro" id="IPR009057">
    <property type="entry name" value="Homeodomain-like_sf"/>
</dbReference>
<dbReference type="GO" id="GO:0003700">
    <property type="term" value="F:DNA-binding transcription factor activity"/>
    <property type="evidence" value="ECO:0007669"/>
    <property type="project" value="InterPro"/>
</dbReference>
<keyword evidence="6" id="KW-0805">Transcription regulation</keyword>
<feature type="domain" description="HTH araC/xylS-type" evidence="12">
    <location>
        <begin position="426"/>
        <end position="524"/>
    </location>
</feature>
<dbReference type="PRINTS" id="PR00032">
    <property type="entry name" value="HTHARAC"/>
</dbReference>
<dbReference type="InterPro" id="IPR020449">
    <property type="entry name" value="Tscrpt_reg_AraC-type_HTH"/>
</dbReference>
<dbReference type="STRING" id="168384.SAMN05660368_03216"/>
<dbReference type="OrthoDB" id="9794370at2"/>
<dbReference type="Proteomes" id="UP000005561">
    <property type="component" value="Unassembled WGS sequence"/>
</dbReference>
<dbReference type="SUPFAM" id="SSF46689">
    <property type="entry name" value="Homeodomain-like"/>
    <property type="match status" value="2"/>
</dbReference>
<dbReference type="Gene3D" id="3.40.50.2300">
    <property type="match status" value="1"/>
</dbReference>
<dbReference type="Pfam" id="PF12833">
    <property type="entry name" value="HTH_18"/>
    <property type="match status" value="1"/>
</dbReference>
<dbReference type="eggNOG" id="COG4753">
    <property type="taxonomic scope" value="Bacteria"/>
</dbReference>
<sequence length="528" mass="62067">MLKVIIADDEPVIVKGLKKLIPWEEYGLSIIDEAMDGKELWKKVTEKKPDIVVSDICMPEMTGLEFMARLKQEQIEPQVIFISGYQKFEYVQEAIQLGAVDYILKPVLREAMEGAVKKALLRLRNQERLEIFREEKNELQELLARLNSDNGYAPEELYESFCNMGIDYKGKTFVGICFYLDDKRKKRLEVENYKKAELIKFSVFNRIQNFFRDNKKGVPMKREEDCLYILCMIEPKEKGTLLSDYVLPVLDLVEQEMKTELRSGVGSFSEKASDLGYMYKSAKFAYEMRYFLDRKVICADDIHKKFTDSFEDYERLKKEIREMLVTRRPEVTEKFEECIELIKNLHYGNRYAVINRCILFSGTLNDDLKAYGAAFGEDEKRQIEFMEKMRASITYDELKQEFLDYYGLLTNQIASRAVLWENPAIAQVVNYMKAHFEEDINMRKMAEMACVNSVYFGALFKKTTGRNFKSFLTGLRMDEAKRLVITTDLRTYEIAEKVGYQNTRQFTEKFREYYGCSPAEYKRKLTEK</sequence>
<keyword evidence="15" id="KW-1185">Reference proteome</keyword>
<dbReference type="SMART" id="SM00342">
    <property type="entry name" value="HTH_ARAC"/>
    <property type="match status" value="1"/>
</dbReference>
<organism evidence="14 15">
    <name type="scientific">Marvinbryantia formatexigens DSM 14469</name>
    <dbReference type="NCBI Taxonomy" id="478749"/>
    <lineage>
        <taxon>Bacteria</taxon>
        <taxon>Bacillati</taxon>
        <taxon>Bacillota</taxon>
        <taxon>Clostridia</taxon>
        <taxon>Lachnospirales</taxon>
        <taxon>Lachnospiraceae</taxon>
        <taxon>Marvinbryantia</taxon>
    </lineage>
</organism>
<dbReference type="SUPFAM" id="SSF52172">
    <property type="entry name" value="CheY-like"/>
    <property type="match status" value="1"/>
</dbReference>
<evidence type="ECO:0000313" key="15">
    <source>
        <dbReference type="Proteomes" id="UP000005561"/>
    </source>
</evidence>
<dbReference type="PANTHER" id="PTHR42713">
    <property type="entry name" value="HISTIDINE KINASE-RELATED"/>
    <property type="match status" value="1"/>
</dbReference>
<proteinExistence type="predicted"/>
<dbReference type="InterPro" id="IPR011006">
    <property type="entry name" value="CheY-like_superfamily"/>
</dbReference>
<dbReference type="InterPro" id="IPR051552">
    <property type="entry name" value="HptR"/>
</dbReference>
<evidence type="ECO:0000256" key="8">
    <source>
        <dbReference type="ARBA" id="ARBA00023163"/>
    </source>
</evidence>
<comment type="subcellular location">
    <subcellularLocation>
        <location evidence="1">Cytoplasm</location>
    </subcellularLocation>
</comment>
<evidence type="ECO:0000256" key="11">
    <source>
        <dbReference type="SAM" id="Coils"/>
    </source>
</evidence>
<protein>
    <recommendedName>
        <fullName evidence="2">Stage 0 sporulation protein A homolog</fullName>
    </recommendedName>
</protein>
<feature type="coiled-coil region" evidence="11">
    <location>
        <begin position="122"/>
        <end position="149"/>
    </location>
</feature>
<dbReference type="RefSeq" id="WP_006863503.1">
    <property type="nucleotide sequence ID" value="NZ_ACCL02000020.1"/>
</dbReference>
<keyword evidence="4 10" id="KW-0597">Phosphoprotein</keyword>
<dbReference type="Pfam" id="PF00072">
    <property type="entry name" value="Response_reg"/>
    <property type="match status" value="1"/>
</dbReference>
<evidence type="ECO:0000256" key="9">
    <source>
        <dbReference type="ARBA" id="ARBA00024867"/>
    </source>
</evidence>
<comment type="function">
    <text evidence="9">May play the central regulatory role in sporulation. It may be an element of the effector pathway responsible for the activation of sporulation genes in response to nutritional stress. Spo0A may act in concert with spo0H (a sigma factor) to control the expression of some genes that are critical to the sporulation process.</text>
</comment>
<keyword evidence="5" id="KW-0902">Two-component regulatory system</keyword>
<feature type="modified residue" description="4-aspartylphosphate" evidence="10">
    <location>
        <position position="55"/>
    </location>
</feature>